<dbReference type="SMR" id="A0A0R0KER6"/>
<dbReference type="EMBL" id="CM000836">
    <property type="protein sequence ID" value="KRH65565.1"/>
    <property type="molecule type" value="Genomic_DNA"/>
</dbReference>
<dbReference type="STRING" id="3847.A0A0R0KER6"/>
<dbReference type="InterPro" id="IPR016055">
    <property type="entry name" value="A-D-PHexomutase_a/b/a-I/II/III"/>
</dbReference>
<protein>
    <recommendedName>
        <fullName evidence="4">Alpha-D-phosphohexomutase alpha/beta/alpha domain-containing protein</fullName>
    </recommendedName>
</protein>
<dbReference type="Pfam" id="PF02880">
    <property type="entry name" value="PGM_PMM_III"/>
    <property type="match status" value="1"/>
</dbReference>
<gene>
    <name evidence="5" type="ORF">GLYMA_03G046100</name>
</gene>
<name>A0A0R0KER6_SOYBN</name>
<feature type="domain" description="Alpha-D-phosphohexomutase alpha/beta/alpha" evidence="4">
    <location>
        <begin position="26"/>
        <end position="102"/>
    </location>
</feature>
<accession>A0A0R0KER6</accession>
<dbReference type="Proteomes" id="UP000008827">
    <property type="component" value="Chromosome 3"/>
</dbReference>
<evidence type="ECO:0000256" key="1">
    <source>
        <dbReference type="ARBA" id="ARBA00022723"/>
    </source>
</evidence>
<dbReference type="InParanoid" id="A0A0R0KER6"/>
<evidence type="ECO:0000313" key="6">
    <source>
        <dbReference type="EnsemblPlants" id="KRH65565"/>
    </source>
</evidence>
<dbReference type="SUPFAM" id="SSF53738">
    <property type="entry name" value="Phosphoglucomutase, first 3 domains"/>
    <property type="match status" value="1"/>
</dbReference>
<keyword evidence="7" id="KW-1185">Reference proteome</keyword>
<dbReference type="AlphaFoldDB" id="A0A0R0KER6"/>
<reference evidence="5" key="3">
    <citation type="submission" date="2018-07" db="EMBL/GenBank/DDBJ databases">
        <title>WGS assembly of Glycine max.</title>
        <authorList>
            <person name="Schmutz J."/>
            <person name="Cannon S."/>
            <person name="Schlueter J."/>
            <person name="Ma J."/>
            <person name="Mitros T."/>
            <person name="Nelson W."/>
            <person name="Hyten D."/>
            <person name="Song Q."/>
            <person name="Thelen J."/>
            <person name="Cheng J."/>
            <person name="Xu D."/>
            <person name="Hellsten U."/>
            <person name="May G."/>
            <person name="Yu Y."/>
            <person name="Sakurai T."/>
            <person name="Umezawa T."/>
            <person name="Bhattacharyya M."/>
            <person name="Sandhu D."/>
            <person name="Valliyodan B."/>
            <person name="Lindquist E."/>
            <person name="Peto M."/>
            <person name="Grant D."/>
            <person name="Shu S."/>
            <person name="Goodstein D."/>
            <person name="Barry K."/>
            <person name="Futrell-Griggs M."/>
            <person name="Abernathy B."/>
            <person name="Du J."/>
            <person name="Tian Z."/>
            <person name="Zhu L."/>
            <person name="Gill N."/>
            <person name="Joshi T."/>
            <person name="Libault M."/>
            <person name="Sethuraman A."/>
            <person name="Zhang X."/>
            <person name="Shinozaki K."/>
            <person name="Nguyen H."/>
            <person name="Wing R."/>
            <person name="Cregan P."/>
            <person name="Specht J."/>
            <person name="Grimwood J."/>
            <person name="Rokhsar D."/>
            <person name="Stacey G."/>
            <person name="Shoemaker R."/>
            <person name="Jackson S."/>
        </authorList>
    </citation>
    <scope>NUCLEOTIDE SEQUENCE</scope>
    <source>
        <tissue evidence="5">Callus</tissue>
    </source>
</reference>
<dbReference type="Gramene" id="KRH65565">
    <property type="protein sequence ID" value="KRH65565"/>
    <property type="gene ID" value="GLYMA_03G046100"/>
</dbReference>
<evidence type="ECO:0000313" key="5">
    <source>
        <dbReference type="EMBL" id="KRH65565.1"/>
    </source>
</evidence>
<evidence type="ECO:0000256" key="2">
    <source>
        <dbReference type="ARBA" id="ARBA00022842"/>
    </source>
</evidence>
<evidence type="ECO:0000313" key="7">
    <source>
        <dbReference type="Proteomes" id="UP000008827"/>
    </source>
</evidence>
<dbReference type="EnsemblPlants" id="KRH65565">
    <property type="protein sequence ID" value="KRH65565"/>
    <property type="gene ID" value="GLYMA_03G046100"/>
</dbReference>
<dbReference type="PANTHER" id="PTHR22573:SF2">
    <property type="entry name" value="PHOSPHOGLUCOMUTASE"/>
    <property type="match status" value="1"/>
</dbReference>
<dbReference type="GO" id="GO:0046872">
    <property type="term" value="F:metal ion binding"/>
    <property type="evidence" value="ECO:0007669"/>
    <property type="project" value="UniProtKB-KW"/>
</dbReference>
<organism evidence="5">
    <name type="scientific">Glycine max</name>
    <name type="common">Soybean</name>
    <name type="synonym">Glycine hispida</name>
    <dbReference type="NCBI Taxonomy" id="3847"/>
    <lineage>
        <taxon>Eukaryota</taxon>
        <taxon>Viridiplantae</taxon>
        <taxon>Streptophyta</taxon>
        <taxon>Embryophyta</taxon>
        <taxon>Tracheophyta</taxon>
        <taxon>Spermatophyta</taxon>
        <taxon>Magnoliopsida</taxon>
        <taxon>eudicotyledons</taxon>
        <taxon>Gunneridae</taxon>
        <taxon>Pentapetalae</taxon>
        <taxon>rosids</taxon>
        <taxon>fabids</taxon>
        <taxon>Fabales</taxon>
        <taxon>Fabaceae</taxon>
        <taxon>Papilionoideae</taxon>
        <taxon>50 kb inversion clade</taxon>
        <taxon>NPAAA clade</taxon>
        <taxon>indigoferoid/millettioid clade</taxon>
        <taxon>Phaseoleae</taxon>
        <taxon>Glycine</taxon>
        <taxon>Glycine subgen. Soja</taxon>
    </lineage>
</organism>
<sequence length="161" mass="18175">MMIVSSPKAKRLKLNNCTFILLNHVSMPTSAVLDVVAKHLNLKFFEIYCSSIHKFFGNLMDTGLCSVCGEESFGTGSDRIREKDGIWEVLAWLSILAYKNKDKLEDKLVTVEDIKVDAGAAKELMAYLVKLQSSLSEVNQYVNFSTLTIEAIWFTQLRKES</sequence>
<keyword evidence="2" id="KW-0460">Magnesium</keyword>
<dbReference type="PaxDb" id="3847-GLYMA03G05590.1"/>
<reference evidence="6" key="2">
    <citation type="submission" date="2018-02" db="UniProtKB">
        <authorList>
            <consortium name="EnsemblPlants"/>
        </authorList>
    </citation>
    <scope>IDENTIFICATION</scope>
    <source>
        <strain evidence="6">Williams 82</strain>
    </source>
</reference>
<evidence type="ECO:0000259" key="4">
    <source>
        <dbReference type="Pfam" id="PF02880"/>
    </source>
</evidence>
<dbReference type="Gene3D" id="3.40.120.10">
    <property type="entry name" value="Alpha-D-Glucose-1,6-Bisphosphate, subunit A, domain 3"/>
    <property type="match status" value="1"/>
</dbReference>
<dbReference type="GO" id="GO:0005975">
    <property type="term" value="P:carbohydrate metabolic process"/>
    <property type="evidence" value="ECO:0007669"/>
    <property type="project" value="InterPro"/>
</dbReference>
<dbReference type="InterPro" id="IPR045244">
    <property type="entry name" value="PGM"/>
</dbReference>
<keyword evidence="3" id="KW-0413">Isomerase</keyword>
<keyword evidence="1" id="KW-0479">Metal-binding</keyword>
<dbReference type="GO" id="GO:0004614">
    <property type="term" value="F:phosphoglucomutase activity"/>
    <property type="evidence" value="ECO:0007669"/>
    <property type="project" value="InterPro"/>
</dbReference>
<dbReference type="PANTHER" id="PTHR22573">
    <property type="entry name" value="PHOSPHOHEXOMUTASE FAMILY MEMBER"/>
    <property type="match status" value="1"/>
</dbReference>
<evidence type="ECO:0000256" key="3">
    <source>
        <dbReference type="ARBA" id="ARBA00023235"/>
    </source>
</evidence>
<reference evidence="5 6" key="1">
    <citation type="journal article" date="2010" name="Nature">
        <title>Genome sequence of the palaeopolyploid soybean.</title>
        <authorList>
            <person name="Schmutz J."/>
            <person name="Cannon S.B."/>
            <person name="Schlueter J."/>
            <person name="Ma J."/>
            <person name="Mitros T."/>
            <person name="Nelson W."/>
            <person name="Hyten D.L."/>
            <person name="Song Q."/>
            <person name="Thelen J.J."/>
            <person name="Cheng J."/>
            <person name="Xu D."/>
            <person name="Hellsten U."/>
            <person name="May G.D."/>
            <person name="Yu Y."/>
            <person name="Sakurai T."/>
            <person name="Umezawa T."/>
            <person name="Bhattacharyya M.K."/>
            <person name="Sandhu D."/>
            <person name="Valliyodan B."/>
            <person name="Lindquist E."/>
            <person name="Peto M."/>
            <person name="Grant D."/>
            <person name="Shu S."/>
            <person name="Goodstein D."/>
            <person name="Barry K."/>
            <person name="Futrell-Griggs M."/>
            <person name="Abernathy B."/>
            <person name="Du J."/>
            <person name="Tian Z."/>
            <person name="Zhu L."/>
            <person name="Gill N."/>
            <person name="Joshi T."/>
            <person name="Libault M."/>
            <person name="Sethuraman A."/>
            <person name="Zhang X.-C."/>
            <person name="Shinozaki K."/>
            <person name="Nguyen H.T."/>
            <person name="Wing R.A."/>
            <person name="Cregan P."/>
            <person name="Specht J."/>
            <person name="Grimwood J."/>
            <person name="Rokhsar D."/>
            <person name="Stacey G."/>
            <person name="Shoemaker R.C."/>
            <person name="Jackson S.A."/>
        </authorList>
    </citation>
    <scope>NUCLEOTIDE SEQUENCE</scope>
    <source>
        <strain evidence="6">cv. Williams 82</strain>
        <tissue evidence="5">Callus</tissue>
    </source>
</reference>
<proteinExistence type="predicted"/>
<dbReference type="InterPro" id="IPR005846">
    <property type="entry name" value="A-D-PHexomutase_a/b/a-III"/>
</dbReference>